<keyword evidence="8" id="KW-1185">Reference proteome</keyword>
<evidence type="ECO:0000313" key="8">
    <source>
        <dbReference type="Proteomes" id="UP000826014"/>
    </source>
</evidence>
<keyword evidence="3" id="KW-0997">Cell inner membrane</keyword>
<keyword evidence="6 7" id="KW-0012">Acyltransferase</keyword>
<name>A0ABX8V528_9BACT</name>
<evidence type="ECO:0000256" key="1">
    <source>
        <dbReference type="ARBA" id="ARBA00004533"/>
    </source>
</evidence>
<proteinExistence type="predicted"/>
<keyword evidence="4 7" id="KW-0808">Transferase</keyword>
<organism evidence="7 8">
    <name type="scientific">Candidatus Rhabdochlamydia oedothoracis</name>
    <dbReference type="NCBI Taxonomy" id="2720720"/>
    <lineage>
        <taxon>Bacteria</taxon>
        <taxon>Pseudomonadati</taxon>
        <taxon>Chlamydiota</taxon>
        <taxon>Chlamydiia</taxon>
        <taxon>Parachlamydiales</taxon>
        <taxon>Candidatus Rhabdochlamydiaceae</taxon>
        <taxon>Candidatus Rhabdochlamydia</taxon>
    </lineage>
</organism>
<reference evidence="7 8" key="1">
    <citation type="journal article" date="2022" name="bioRxiv">
        <title>Ecology and evolution of chlamydial symbionts of arthropods.</title>
        <authorList>
            <person name="Halter T."/>
            <person name="Koestlbacher S."/>
            <person name="Collingro A."/>
            <person name="Sixt B.S."/>
            <person name="Toenshoff E.R."/>
            <person name="Hendrickx F."/>
            <person name="Kostanjsek R."/>
            <person name="Horn M."/>
        </authorList>
    </citation>
    <scope>NUCLEOTIDE SEQUENCE [LARGE SCALE GENOMIC DNA]</scope>
    <source>
        <strain evidence="7">W744xW776</strain>
    </source>
</reference>
<evidence type="ECO:0000256" key="3">
    <source>
        <dbReference type="ARBA" id="ARBA00022519"/>
    </source>
</evidence>
<keyword evidence="2" id="KW-1003">Cell membrane</keyword>
<dbReference type="EC" id="2.3.1.241" evidence="7"/>
<dbReference type="Proteomes" id="UP000826014">
    <property type="component" value="Chromosome"/>
</dbReference>
<dbReference type="CDD" id="cd07984">
    <property type="entry name" value="LPLAT_LABLAT-like"/>
    <property type="match status" value="1"/>
</dbReference>
<evidence type="ECO:0000256" key="5">
    <source>
        <dbReference type="ARBA" id="ARBA00023136"/>
    </source>
</evidence>
<comment type="subcellular location">
    <subcellularLocation>
        <location evidence="1">Cell inner membrane</location>
    </subcellularLocation>
</comment>
<evidence type="ECO:0000256" key="4">
    <source>
        <dbReference type="ARBA" id="ARBA00022679"/>
    </source>
</evidence>
<dbReference type="EMBL" id="CP075587">
    <property type="protein sequence ID" value="QYF48672.1"/>
    <property type="molecule type" value="Genomic_DNA"/>
</dbReference>
<dbReference type="Pfam" id="PF03279">
    <property type="entry name" value="Lip_A_acyltrans"/>
    <property type="match status" value="1"/>
</dbReference>
<gene>
    <name evidence="7" type="ORF">RHABOEDO_000874</name>
</gene>
<sequence length="418" mass="48959">MFSDRLVYFSILVFTWPLRWLSYRSIHKIGAFLGACLFYGSSKFRKRALTNLSLASSLHLSKKELVSLAKRSIQNVMITYLEYPKLSREKNIHHLVQCENPEQVEGLYKAGTSPIFFCGHQANWELFFLEGSQRMRGVAIGRPIKNQFLYNWTLKIRQKYGGKIIHPREAVREGLKALRAGSFLGIVGDQGMPERGLCSSFLGRKAWTSPIPALLSYRTGSPLVVATMKRQKTGYHIRYSEPIWPNRKAPAHQEIERMMLQALSILETSIMEKPDQWLWLHNRWKQQTLKRIKGKFRFESICVILPQERSLFEKIASDLIAFREVYPHEFITLKVPKSYSVQIKDMQIEYYEKEEDLLQSNFCYKLIYNFSSYHKLYRYFLKLSAFQIISLEQLYRLGNTQDDQPFSQVLKRAVLRAP</sequence>
<protein>
    <submittedName>
        <fullName evidence="7">Lipid A biosynthesis lauroyltransferase</fullName>
        <ecNumber evidence="7">2.3.1.241</ecNumber>
    </submittedName>
</protein>
<dbReference type="InterPro" id="IPR004960">
    <property type="entry name" value="LipA_acyltrans"/>
</dbReference>
<evidence type="ECO:0000256" key="6">
    <source>
        <dbReference type="ARBA" id="ARBA00023315"/>
    </source>
</evidence>
<dbReference type="PANTHER" id="PTHR30606">
    <property type="entry name" value="LIPID A BIOSYNTHESIS LAUROYL ACYLTRANSFERASE"/>
    <property type="match status" value="1"/>
</dbReference>
<evidence type="ECO:0000313" key="7">
    <source>
        <dbReference type="EMBL" id="QYF48672.1"/>
    </source>
</evidence>
<dbReference type="PANTHER" id="PTHR30606:SF10">
    <property type="entry name" value="PHOSPHATIDYLINOSITOL MANNOSIDE ACYLTRANSFERASE"/>
    <property type="match status" value="1"/>
</dbReference>
<evidence type="ECO:0000256" key="2">
    <source>
        <dbReference type="ARBA" id="ARBA00022475"/>
    </source>
</evidence>
<keyword evidence="5" id="KW-0472">Membrane</keyword>
<accession>A0ABX8V528</accession>
<dbReference type="GO" id="GO:0008913">
    <property type="term" value="F:Kdo2-lipid IVA acyltransferase activity"/>
    <property type="evidence" value="ECO:0007669"/>
    <property type="project" value="UniProtKB-EC"/>
</dbReference>